<evidence type="ECO:0000313" key="2">
    <source>
        <dbReference type="EMBL" id="KAG1330661.1"/>
    </source>
</evidence>
<sequence>MHEARHISKEAEEKANQVNRRADDAKLSKLKVEEELKKKVKQLKSKLLKTRSYFEAQLDAEKKKKREELEASKIATIKAFKYSSKL</sequence>
<organism evidence="2 3">
    <name type="scientific">Cocos nucifera</name>
    <name type="common">Coconut palm</name>
    <dbReference type="NCBI Taxonomy" id="13894"/>
    <lineage>
        <taxon>Eukaryota</taxon>
        <taxon>Viridiplantae</taxon>
        <taxon>Streptophyta</taxon>
        <taxon>Embryophyta</taxon>
        <taxon>Tracheophyta</taxon>
        <taxon>Spermatophyta</taxon>
        <taxon>Magnoliopsida</taxon>
        <taxon>Liliopsida</taxon>
        <taxon>Arecaceae</taxon>
        <taxon>Arecoideae</taxon>
        <taxon>Cocoseae</taxon>
        <taxon>Attaleinae</taxon>
        <taxon>Cocos</taxon>
    </lineage>
</organism>
<keyword evidence="3" id="KW-1185">Reference proteome</keyword>
<feature type="region of interest" description="Disordered" evidence="1">
    <location>
        <begin position="1"/>
        <end position="24"/>
    </location>
</feature>
<name>A0A8K0HYK5_COCNU</name>
<reference evidence="2" key="2">
    <citation type="submission" date="2019-07" db="EMBL/GenBank/DDBJ databases">
        <authorList>
            <person name="Yang Y."/>
            <person name="Bocs S."/>
            <person name="Baudouin L."/>
        </authorList>
    </citation>
    <scope>NUCLEOTIDE SEQUENCE</scope>
    <source>
        <tissue evidence="2">Spear leaf of Hainan Tall coconut</tissue>
    </source>
</reference>
<gene>
    <name evidence="2" type="ORF">COCNU_02G006290</name>
</gene>
<protein>
    <submittedName>
        <fullName evidence="2">Uncharacterized protein</fullName>
    </submittedName>
</protein>
<comment type="caution">
    <text evidence="2">The sequence shown here is derived from an EMBL/GenBank/DDBJ whole genome shotgun (WGS) entry which is preliminary data.</text>
</comment>
<accession>A0A8K0HYK5</accession>
<proteinExistence type="predicted"/>
<evidence type="ECO:0000256" key="1">
    <source>
        <dbReference type="SAM" id="MobiDB-lite"/>
    </source>
</evidence>
<dbReference type="AlphaFoldDB" id="A0A8K0HYK5"/>
<dbReference type="EMBL" id="CM017873">
    <property type="protein sequence ID" value="KAG1330661.1"/>
    <property type="molecule type" value="Genomic_DNA"/>
</dbReference>
<reference evidence="2" key="1">
    <citation type="journal article" date="2017" name="Gigascience">
        <title>The genome draft of coconut (Cocos nucifera).</title>
        <authorList>
            <person name="Xiao Y."/>
            <person name="Xu P."/>
            <person name="Fan H."/>
            <person name="Baudouin L."/>
            <person name="Xia W."/>
            <person name="Bocs S."/>
            <person name="Xu J."/>
            <person name="Li Q."/>
            <person name="Guo A."/>
            <person name="Zhou L."/>
            <person name="Li J."/>
            <person name="Wu Y."/>
            <person name="Ma Z."/>
            <person name="Armero A."/>
            <person name="Issali A.E."/>
            <person name="Liu N."/>
            <person name="Peng M."/>
            <person name="Yang Y."/>
        </authorList>
    </citation>
    <scope>NUCLEOTIDE SEQUENCE</scope>
    <source>
        <tissue evidence="2">Spear leaf of Hainan Tall coconut</tissue>
    </source>
</reference>
<evidence type="ECO:0000313" key="3">
    <source>
        <dbReference type="Proteomes" id="UP000797356"/>
    </source>
</evidence>
<dbReference type="Proteomes" id="UP000797356">
    <property type="component" value="Chromosome 2"/>
</dbReference>